<dbReference type="PANTHER" id="PTHR30603">
    <property type="entry name" value="RNA POLYMERASE SIGMA FACTOR RPO"/>
    <property type="match status" value="1"/>
</dbReference>
<evidence type="ECO:0000256" key="4">
    <source>
        <dbReference type="ARBA" id="ARBA00023163"/>
    </source>
</evidence>
<feature type="domain" description="RNA polymerase sigma-70" evidence="8">
    <location>
        <begin position="509"/>
        <end position="535"/>
    </location>
</feature>
<evidence type="ECO:0000256" key="5">
    <source>
        <dbReference type="RuleBase" id="RU362124"/>
    </source>
</evidence>
<evidence type="ECO:0000313" key="9">
    <source>
        <dbReference type="EMBL" id="WNM60024.1"/>
    </source>
</evidence>
<name>A0AA96GDA9_9BACT</name>
<dbReference type="InterPro" id="IPR007624">
    <property type="entry name" value="RNA_pol_sigma70_r3"/>
</dbReference>
<dbReference type="Pfam" id="PF04539">
    <property type="entry name" value="Sigma70_r3"/>
    <property type="match status" value="1"/>
</dbReference>
<feature type="domain" description="RNA polymerase sigma-70" evidence="7">
    <location>
        <begin position="340"/>
        <end position="353"/>
    </location>
</feature>
<keyword evidence="4 5" id="KW-0804">Transcription</keyword>
<reference evidence="9 10" key="1">
    <citation type="submission" date="2023-01" db="EMBL/GenBank/DDBJ databases">
        <title>Cultivation and genomic characterization of new, ubiquitous marine nitrite-oxidizing bacteria from the Nitrospirales.</title>
        <authorList>
            <person name="Mueller A.J."/>
            <person name="Daebeler A."/>
            <person name="Herbold C.W."/>
            <person name="Kirkegaard R.H."/>
            <person name="Daims H."/>
        </authorList>
    </citation>
    <scope>NUCLEOTIDE SEQUENCE [LARGE SCALE GENOMIC DNA]</scope>
    <source>
        <strain evidence="9 10">VA</strain>
    </source>
</reference>
<dbReference type="GO" id="GO:0016987">
    <property type="term" value="F:sigma factor activity"/>
    <property type="evidence" value="ECO:0007669"/>
    <property type="project" value="UniProtKB-KW"/>
</dbReference>
<gene>
    <name evidence="9" type="ORF">PP769_09780</name>
</gene>
<dbReference type="EMBL" id="CP116967">
    <property type="protein sequence ID" value="WNM60024.1"/>
    <property type="molecule type" value="Genomic_DNA"/>
</dbReference>
<comment type="similarity">
    <text evidence="5">Belongs to the sigma-70 factor family.</text>
</comment>
<dbReference type="NCBIfam" id="TIGR02937">
    <property type="entry name" value="sigma70-ECF"/>
    <property type="match status" value="1"/>
</dbReference>
<protein>
    <recommendedName>
        <fullName evidence="5">RNA polymerase sigma factor</fullName>
    </recommendedName>
</protein>
<dbReference type="RefSeq" id="WP_312646948.1">
    <property type="nucleotide sequence ID" value="NZ_CP116967.1"/>
</dbReference>
<keyword evidence="10" id="KW-1185">Reference proteome</keyword>
<dbReference type="CDD" id="cd06171">
    <property type="entry name" value="Sigma70_r4"/>
    <property type="match status" value="1"/>
</dbReference>
<dbReference type="Gene3D" id="1.10.10.10">
    <property type="entry name" value="Winged helix-like DNA-binding domain superfamily/Winged helix DNA-binding domain"/>
    <property type="match status" value="2"/>
</dbReference>
<dbReference type="Pfam" id="PF04542">
    <property type="entry name" value="Sigma70_r2"/>
    <property type="match status" value="1"/>
</dbReference>
<dbReference type="PRINTS" id="PR00046">
    <property type="entry name" value="SIGMA70FCT"/>
</dbReference>
<dbReference type="FunFam" id="1.10.601.10:FF:000001">
    <property type="entry name" value="RNA polymerase sigma factor SigA"/>
    <property type="match status" value="1"/>
</dbReference>
<evidence type="ECO:0000256" key="1">
    <source>
        <dbReference type="ARBA" id="ARBA00023015"/>
    </source>
</evidence>
<evidence type="ECO:0000256" key="6">
    <source>
        <dbReference type="SAM" id="MobiDB-lite"/>
    </source>
</evidence>
<dbReference type="InterPro" id="IPR007630">
    <property type="entry name" value="RNA_pol_sigma70_r4"/>
</dbReference>
<sequence>MASNELLQQPLQRSGKNRRVLKNYSLPQDGLMYSSGASLESSTSLQPFRSSFEERGRKTGNKMPDSYPDEFMEPPRQHHEDAVTTDMTIPLFLKDIGRVPLLTRNAEFQLAQQIKEGTNNLVATLFSLPVTLVRLLALRDQLQTGDLRVSNLVIMSAAAGSEDETPASGNRPEAGHNFDKTLKHLDAIARLAKPFLSHFAQRLGMPGSAPDTFCTSSSLKKPIQQLIKRIDALNLRPDVQETLIQEIHQIKEEILTHQQFLETSRRKQPGDDSRKALARIREIEESLILMPHLEYLQSCRMLEQTVAQVHQAKAKMVEANLRLVVSVAKHYTNRGLHFLDLIQEGNIGLMRAVDKFDYARGYKFSTYATWWIRQGITRAIAEKGNTIRRPVHIYEITQKIKKTSQHLTQRLRRTPTLQELAETIGLPVAKVQGILEGSYDPVSLDSPLDEQGEGTFGDILEDHEAPSPLKISEEFSSKAAISRLLKALNPREERILRMRFGIGYDEESTLEEIGQTLGVTRERIRQIETNALKKLRDPVVRQQLESLRNN</sequence>
<dbReference type="GO" id="GO:0006352">
    <property type="term" value="P:DNA-templated transcription initiation"/>
    <property type="evidence" value="ECO:0007669"/>
    <property type="project" value="InterPro"/>
</dbReference>
<dbReference type="AlphaFoldDB" id="A0AA96GDA9"/>
<dbReference type="SUPFAM" id="SSF88659">
    <property type="entry name" value="Sigma3 and sigma4 domains of RNA polymerase sigma factors"/>
    <property type="match status" value="2"/>
</dbReference>
<keyword evidence="2 5" id="KW-0731">Sigma factor</keyword>
<evidence type="ECO:0000256" key="2">
    <source>
        <dbReference type="ARBA" id="ARBA00023082"/>
    </source>
</evidence>
<evidence type="ECO:0000256" key="3">
    <source>
        <dbReference type="ARBA" id="ARBA00023125"/>
    </source>
</evidence>
<evidence type="ECO:0000259" key="7">
    <source>
        <dbReference type="PROSITE" id="PS00715"/>
    </source>
</evidence>
<dbReference type="InterPro" id="IPR000943">
    <property type="entry name" value="RNA_pol_sigma70"/>
</dbReference>
<keyword evidence="3 5" id="KW-0238">DNA-binding</keyword>
<dbReference type="InterPro" id="IPR013324">
    <property type="entry name" value="RNA_pol_sigma_r3/r4-like"/>
</dbReference>
<comment type="function">
    <text evidence="5">Sigma factors are initiation factors that promote the attachment of RNA polymerase to specific initiation sites and are then released.</text>
</comment>
<organism evidence="9 10">
    <name type="scientific">Candidatus Nitrospira allomarina</name>
    <dbReference type="NCBI Taxonomy" id="3020900"/>
    <lineage>
        <taxon>Bacteria</taxon>
        <taxon>Pseudomonadati</taxon>
        <taxon>Nitrospirota</taxon>
        <taxon>Nitrospiria</taxon>
        <taxon>Nitrospirales</taxon>
        <taxon>Nitrospiraceae</taxon>
        <taxon>Nitrospira</taxon>
    </lineage>
</organism>
<keyword evidence="1 5" id="KW-0805">Transcription regulation</keyword>
<dbReference type="Pfam" id="PF00140">
    <property type="entry name" value="Sigma70_r1_2"/>
    <property type="match status" value="1"/>
</dbReference>
<dbReference type="Proteomes" id="UP001302719">
    <property type="component" value="Chromosome"/>
</dbReference>
<dbReference type="PROSITE" id="PS00715">
    <property type="entry name" value="SIGMA70_1"/>
    <property type="match status" value="1"/>
</dbReference>
<dbReference type="InterPro" id="IPR009042">
    <property type="entry name" value="RNA_pol_sigma70_r1_2"/>
</dbReference>
<feature type="region of interest" description="Disordered" evidence="6">
    <location>
        <begin position="35"/>
        <end position="67"/>
    </location>
</feature>
<proteinExistence type="inferred from homology"/>
<dbReference type="PANTHER" id="PTHR30603:SF47">
    <property type="entry name" value="RNA POLYMERASE SIGMA FACTOR SIGD, CHLOROPLASTIC"/>
    <property type="match status" value="1"/>
</dbReference>
<evidence type="ECO:0000313" key="10">
    <source>
        <dbReference type="Proteomes" id="UP001302719"/>
    </source>
</evidence>
<dbReference type="Pfam" id="PF04545">
    <property type="entry name" value="Sigma70_r4"/>
    <property type="match status" value="1"/>
</dbReference>
<dbReference type="InterPro" id="IPR036388">
    <property type="entry name" value="WH-like_DNA-bd_sf"/>
</dbReference>
<accession>A0AA96GDA9</accession>
<dbReference type="PROSITE" id="PS00716">
    <property type="entry name" value="SIGMA70_2"/>
    <property type="match status" value="1"/>
</dbReference>
<dbReference type="InterPro" id="IPR014284">
    <property type="entry name" value="RNA_pol_sigma-70_dom"/>
</dbReference>
<feature type="compositionally biased region" description="Low complexity" evidence="6">
    <location>
        <begin position="35"/>
        <end position="44"/>
    </location>
</feature>
<dbReference type="InterPro" id="IPR013325">
    <property type="entry name" value="RNA_pol_sigma_r2"/>
</dbReference>
<dbReference type="InterPro" id="IPR050239">
    <property type="entry name" value="Sigma-70_RNA_pol_init_factors"/>
</dbReference>
<dbReference type="GO" id="GO:0003677">
    <property type="term" value="F:DNA binding"/>
    <property type="evidence" value="ECO:0007669"/>
    <property type="project" value="UniProtKB-KW"/>
</dbReference>
<dbReference type="KEGG" id="nall:PP769_09780"/>
<dbReference type="Gene3D" id="1.10.601.10">
    <property type="entry name" value="RNA Polymerase Primary Sigma Factor"/>
    <property type="match status" value="1"/>
</dbReference>
<dbReference type="InterPro" id="IPR007627">
    <property type="entry name" value="RNA_pol_sigma70_r2"/>
</dbReference>
<dbReference type="SUPFAM" id="SSF88946">
    <property type="entry name" value="Sigma2 domain of RNA polymerase sigma factors"/>
    <property type="match status" value="1"/>
</dbReference>
<evidence type="ECO:0000259" key="8">
    <source>
        <dbReference type="PROSITE" id="PS00716"/>
    </source>
</evidence>